<evidence type="ECO:0000256" key="4">
    <source>
        <dbReference type="ARBA" id="ARBA00023159"/>
    </source>
</evidence>
<reference evidence="9 10" key="1">
    <citation type="submission" date="2012-07" db="EMBL/GenBank/DDBJ databases">
        <authorList>
            <person name="Durkin A.S."/>
            <person name="McCorrison J."/>
            <person name="Torralba M."/>
            <person name="Gillis M."/>
            <person name="Methe B."/>
            <person name="Sutton G."/>
            <person name="Nelson K.E."/>
        </authorList>
    </citation>
    <scope>NUCLEOTIDE SEQUENCE [LARGE SCALE GENOMIC DNA]</scope>
    <source>
        <strain evidence="9 10">Fnf 1007</strain>
    </source>
</reference>
<dbReference type="PROSITE" id="PS51099">
    <property type="entry name" value="PTS_EIIB_TYPE_2"/>
    <property type="match status" value="1"/>
</dbReference>
<dbReference type="Proteomes" id="UP000003120">
    <property type="component" value="Unassembled WGS sequence"/>
</dbReference>
<evidence type="ECO:0000256" key="2">
    <source>
        <dbReference type="ARBA" id="ARBA00022737"/>
    </source>
</evidence>
<gene>
    <name evidence="9" type="ORF">HMPREF1127_0398</name>
</gene>
<accession>A0AAN4AU29</accession>
<keyword evidence="4" id="KW-0010">Activator</keyword>
<dbReference type="SUPFAM" id="SSF63520">
    <property type="entry name" value="PTS-regulatory domain, PRD"/>
    <property type="match status" value="2"/>
</dbReference>
<keyword evidence="1" id="KW-0808">Transferase</keyword>
<dbReference type="InterPro" id="IPR002178">
    <property type="entry name" value="PTS_EIIA_type-2_dom"/>
</dbReference>
<evidence type="ECO:0000259" key="6">
    <source>
        <dbReference type="PROSITE" id="PS51094"/>
    </source>
</evidence>
<name>A0AAN4AU29_9FUSO</name>
<evidence type="ECO:0000313" key="9">
    <source>
        <dbReference type="EMBL" id="EJU18892.1"/>
    </source>
</evidence>
<protein>
    <submittedName>
        <fullName evidence="9">Phosphoenolpyruvate-dependent sugar PTS family porter, EIIA 2</fullName>
    </submittedName>
</protein>
<dbReference type="Pfam" id="PF00359">
    <property type="entry name" value="PTS_EIIA_2"/>
    <property type="match status" value="1"/>
</dbReference>
<dbReference type="GO" id="GO:0009401">
    <property type="term" value="P:phosphoenolpyruvate-dependent sugar phosphotransferase system"/>
    <property type="evidence" value="ECO:0007669"/>
    <property type="project" value="InterPro"/>
</dbReference>
<dbReference type="SUPFAM" id="SSF55804">
    <property type="entry name" value="Phoshotransferase/anion transport protein"/>
    <property type="match status" value="1"/>
</dbReference>
<dbReference type="GO" id="GO:0008982">
    <property type="term" value="F:protein-N(PI)-phosphohistidine-sugar phosphotransferase activity"/>
    <property type="evidence" value="ECO:0007669"/>
    <property type="project" value="InterPro"/>
</dbReference>
<dbReference type="GeneID" id="75076218"/>
<dbReference type="Pfam" id="PF00874">
    <property type="entry name" value="PRD"/>
    <property type="match status" value="2"/>
</dbReference>
<organism evidence="9 10">
    <name type="scientific">Fusobacterium necrophorum subsp. funduliforme Fnf 1007</name>
    <dbReference type="NCBI Taxonomy" id="1161424"/>
    <lineage>
        <taxon>Bacteria</taxon>
        <taxon>Fusobacteriati</taxon>
        <taxon>Fusobacteriota</taxon>
        <taxon>Fusobacteriia</taxon>
        <taxon>Fusobacteriales</taxon>
        <taxon>Fusobacteriaceae</taxon>
        <taxon>Fusobacterium</taxon>
    </lineage>
</organism>
<dbReference type="InterPro" id="IPR007737">
    <property type="entry name" value="Mga_HTH"/>
</dbReference>
<feature type="domain" description="PTS EIIA type-2" evidence="6">
    <location>
        <begin position="544"/>
        <end position="685"/>
    </location>
</feature>
<keyword evidence="2" id="KW-0677">Repeat</keyword>
<keyword evidence="5" id="KW-0804">Transcription</keyword>
<feature type="domain" description="PTS EIIB type-2" evidence="7">
    <location>
        <begin position="407"/>
        <end position="497"/>
    </location>
</feature>
<dbReference type="PROSITE" id="PS51372">
    <property type="entry name" value="PRD_2"/>
    <property type="match status" value="2"/>
</dbReference>
<dbReference type="Gene3D" id="3.40.50.2300">
    <property type="match status" value="1"/>
</dbReference>
<dbReference type="Gene3D" id="3.40.930.10">
    <property type="entry name" value="Mannitol-specific EII, Chain A"/>
    <property type="match status" value="1"/>
</dbReference>
<dbReference type="SUPFAM" id="SSF52794">
    <property type="entry name" value="PTS system IIB component-like"/>
    <property type="match status" value="1"/>
</dbReference>
<dbReference type="Pfam" id="PF05043">
    <property type="entry name" value="Mga"/>
    <property type="match status" value="1"/>
</dbReference>
<dbReference type="InterPro" id="IPR036634">
    <property type="entry name" value="PRD_sf"/>
</dbReference>
<evidence type="ECO:0000256" key="3">
    <source>
        <dbReference type="ARBA" id="ARBA00023015"/>
    </source>
</evidence>
<evidence type="ECO:0000256" key="5">
    <source>
        <dbReference type="ARBA" id="ARBA00023163"/>
    </source>
</evidence>
<sequence>MSISGKKIILLHYIEKNIEEVSKNLGISERTIRYRIKSLNEFFVDEKINYKITIKNGIIKGSGNFSNLLESVKREDYDFSKEERIEIIHFLLLLLSYGCKADAICYLLNISRSTLKSDMKFVRKKLAEKNLQICSRTKRGLIIQGREILIRKLLWEEYKKILRIEGKNVLFLEEANRKKVFLIKKYTNLECISSIIVYLENLKLDLNKKISDEAYQFTAIYLLIAVNRLKHGIFIKQEVANQDFIKSTSEFQAVQKNIFILERKYQIKLNIVEIIKITEFILGAHSYNFNDSFYENWIDIEGLADDLITRVNQKMDVDISMDRTLREGLINHLVPTIYRLKNGIELQSSIYQEVMKKYSSFYYIVKKSLERIEKFIGKEFSENETSFFVIHFVLSIKRVLKEIEKKKKILIVCGLGYGISNLLKQELEELFDIEVKDIIPLNHLRETKLEGLDLIISTTEIDWKEISIPIIKVSSLLNKDNIAALLTAGIQTRKNQVNISKLVEIIQKYCYIWDKEGLVNSLVCYDDKRKSKYFKEYEILSLSDMLPVRNIKVLDKVCDWQKAMIEAGEILYENGYITKSYINKMIEKVKELGVYMLIGDSVILPHAEPEKNVMKTGISYLQLKEYVMFPENILIKHIFVLASRDKKEHINGVLALKQNLDEHKLKEILESCKTVQEMFDIFKNIG</sequence>
<dbReference type="PANTHER" id="PTHR30185:SF18">
    <property type="entry name" value="TRANSCRIPTIONAL REGULATOR MTLR"/>
    <property type="match status" value="1"/>
</dbReference>
<evidence type="ECO:0000256" key="1">
    <source>
        <dbReference type="ARBA" id="ARBA00022679"/>
    </source>
</evidence>
<evidence type="ECO:0000259" key="7">
    <source>
        <dbReference type="PROSITE" id="PS51099"/>
    </source>
</evidence>
<comment type="caution">
    <text evidence="9">The sequence shown here is derived from an EMBL/GenBank/DDBJ whole genome shotgun (WGS) entry which is preliminary data.</text>
</comment>
<dbReference type="PANTHER" id="PTHR30185">
    <property type="entry name" value="CRYPTIC BETA-GLUCOSIDE BGL OPERON ANTITERMINATOR"/>
    <property type="match status" value="1"/>
</dbReference>
<dbReference type="InterPro" id="IPR036095">
    <property type="entry name" value="PTS_EIIB-like_sf"/>
</dbReference>
<feature type="domain" description="PRD" evidence="8">
    <location>
        <begin position="295"/>
        <end position="402"/>
    </location>
</feature>
<dbReference type="AlphaFoldDB" id="A0AAN4AU29"/>
<dbReference type="InterPro" id="IPR016152">
    <property type="entry name" value="PTrfase/Anion_transptr"/>
</dbReference>
<dbReference type="Gene3D" id="1.10.1790.10">
    <property type="entry name" value="PRD domain"/>
    <property type="match status" value="2"/>
</dbReference>
<dbReference type="GO" id="GO:0006355">
    <property type="term" value="P:regulation of DNA-templated transcription"/>
    <property type="evidence" value="ECO:0007669"/>
    <property type="project" value="InterPro"/>
</dbReference>
<dbReference type="EMBL" id="ALKK01000006">
    <property type="protein sequence ID" value="EJU18892.1"/>
    <property type="molecule type" value="Genomic_DNA"/>
</dbReference>
<dbReference type="InterPro" id="IPR013011">
    <property type="entry name" value="PTS_EIIB_2"/>
</dbReference>
<keyword evidence="3" id="KW-0805">Transcription regulation</keyword>
<dbReference type="InterPro" id="IPR050661">
    <property type="entry name" value="BglG_antiterminators"/>
</dbReference>
<feature type="domain" description="PRD" evidence="8">
    <location>
        <begin position="186"/>
        <end position="291"/>
    </location>
</feature>
<dbReference type="PROSITE" id="PS51094">
    <property type="entry name" value="PTS_EIIA_TYPE_2"/>
    <property type="match status" value="1"/>
</dbReference>
<dbReference type="RefSeq" id="WP_005960277.1">
    <property type="nucleotide sequence ID" value="NZ_ALKK01000006.1"/>
</dbReference>
<dbReference type="CDD" id="cd05568">
    <property type="entry name" value="PTS_IIB_bgl_like"/>
    <property type="match status" value="1"/>
</dbReference>
<dbReference type="InterPro" id="IPR011608">
    <property type="entry name" value="PRD"/>
</dbReference>
<evidence type="ECO:0000259" key="8">
    <source>
        <dbReference type="PROSITE" id="PS51372"/>
    </source>
</evidence>
<evidence type="ECO:0000313" key="10">
    <source>
        <dbReference type="Proteomes" id="UP000003120"/>
    </source>
</evidence>
<proteinExistence type="predicted"/>